<keyword evidence="2 5" id="KW-0812">Transmembrane</keyword>
<reference evidence="7 8" key="1">
    <citation type="submission" date="2023-07" db="EMBL/GenBank/DDBJ databases">
        <authorList>
            <person name="Girao M."/>
            <person name="Carvalho M.F."/>
        </authorList>
    </citation>
    <scope>NUCLEOTIDE SEQUENCE [LARGE SCALE GENOMIC DNA]</scope>
    <source>
        <strain evidence="7 8">YIM65754</strain>
    </source>
</reference>
<feature type="transmembrane region" description="Helical" evidence="5">
    <location>
        <begin position="418"/>
        <end position="439"/>
    </location>
</feature>
<name>A0ABU7LAT4_9NOCA</name>
<dbReference type="Pfam" id="PF13515">
    <property type="entry name" value="FUSC_2"/>
    <property type="match status" value="1"/>
</dbReference>
<evidence type="ECO:0000256" key="2">
    <source>
        <dbReference type="ARBA" id="ARBA00022692"/>
    </source>
</evidence>
<evidence type="ECO:0000259" key="6">
    <source>
        <dbReference type="Pfam" id="PF13515"/>
    </source>
</evidence>
<feature type="transmembrane region" description="Helical" evidence="5">
    <location>
        <begin position="380"/>
        <end position="406"/>
    </location>
</feature>
<keyword evidence="4 5" id="KW-0472">Membrane</keyword>
<dbReference type="EMBL" id="JAUTXY010000005">
    <property type="protein sequence ID" value="MEE2058668.1"/>
    <property type="molecule type" value="Genomic_DNA"/>
</dbReference>
<dbReference type="RefSeq" id="WP_330133900.1">
    <property type="nucleotide sequence ID" value="NZ_JAUTXY010000005.1"/>
</dbReference>
<feature type="domain" description="Integral membrane bound transporter" evidence="6">
    <location>
        <begin position="336"/>
        <end position="461"/>
    </location>
</feature>
<keyword evidence="8" id="KW-1185">Reference proteome</keyword>
<evidence type="ECO:0000313" key="8">
    <source>
        <dbReference type="Proteomes" id="UP001336020"/>
    </source>
</evidence>
<comment type="caution">
    <text evidence="7">The sequence shown here is derived from an EMBL/GenBank/DDBJ whole genome shotgun (WGS) entry which is preliminary data.</text>
</comment>
<evidence type="ECO:0000256" key="4">
    <source>
        <dbReference type="ARBA" id="ARBA00023136"/>
    </source>
</evidence>
<feature type="transmembrane region" description="Helical" evidence="5">
    <location>
        <begin position="445"/>
        <end position="466"/>
    </location>
</feature>
<evidence type="ECO:0000256" key="1">
    <source>
        <dbReference type="ARBA" id="ARBA00004141"/>
    </source>
</evidence>
<evidence type="ECO:0000313" key="7">
    <source>
        <dbReference type="EMBL" id="MEE2058668.1"/>
    </source>
</evidence>
<feature type="transmembrane region" description="Helical" evidence="5">
    <location>
        <begin position="322"/>
        <end position="347"/>
    </location>
</feature>
<sequence>MQRTPHRTDRNRLRYSGGALAHSLSATAWRESLEMHRADPTIAVAVRVGVATLIALVGGGLLGHQEVAGFAALGALSSAFLRYEPFPRLATKLACVGVGLVAFAAFGATLGAVGLTMWLQILLLSVAAGVSFWLLTAFRITGPGPVILIFAAAGAAGFAENAADVGLAASAAAVGSVIGWIVAMLPALSHPHSPARIAVARALASVAALESPGAADVETARQHIARAREVIALGGDPRMRSHSHELLALLDAAEKVVDGGSHDTAAARRADFHRFEVELRKVRRDIDIPRSGASVHAIPSVRGVDRFFGFFGEGVRRLGDGVIVIGVARVVVASLVAGWIAAALGMAHPLWATMGAMAALQGANYRQTVQRAIQRLMGNALGAVLAVVLLVLDLGYWPLVVVIVVLQTVTEMVVTRNYALASVFVTAMALMLTGLGTGLGADVALSRVLDTLVGVVVGVIVAALTLQRGDRAHLTEVTRELPRNSRECATECVRVS</sequence>
<dbReference type="InterPro" id="IPR049453">
    <property type="entry name" value="Memb_transporter_dom"/>
</dbReference>
<keyword evidence="3 5" id="KW-1133">Transmembrane helix</keyword>
<proteinExistence type="predicted"/>
<accession>A0ABU7LAT4</accession>
<dbReference type="Proteomes" id="UP001336020">
    <property type="component" value="Unassembled WGS sequence"/>
</dbReference>
<evidence type="ECO:0000256" key="3">
    <source>
        <dbReference type="ARBA" id="ARBA00022989"/>
    </source>
</evidence>
<organism evidence="7 8">
    <name type="scientific">Rhodococcus artemisiae</name>
    <dbReference type="NCBI Taxonomy" id="714159"/>
    <lineage>
        <taxon>Bacteria</taxon>
        <taxon>Bacillati</taxon>
        <taxon>Actinomycetota</taxon>
        <taxon>Actinomycetes</taxon>
        <taxon>Mycobacteriales</taxon>
        <taxon>Nocardiaceae</taxon>
        <taxon>Rhodococcus</taxon>
    </lineage>
</organism>
<evidence type="ECO:0000256" key="5">
    <source>
        <dbReference type="SAM" id="Phobius"/>
    </source>
</evidence>
<gene>
    <name evidence="7" type="ORF">Q7514_14180</name>
</gene>
<protein>
    <submittedName>
        <fullName evidence="7">FUSC family protein</fullName>
    </submittedName>
</protein>
<feature type="transmembrane region" description="Helical" evidence="5">
    <location>
        <begin position="42"/>
        <end position="61"/>
    </location>
</feature>
<comment type="subcellular location">
    <subcellularLocation>
        <location evidence="1">Membrane</location>
        <topology evidence="1">Multi-pass membrane protein</topology>
    </subcellularLocation>
</comment>
<feature type="transmembrane region" description="Helical" evidence="5">
    <location>
        <begin position="165"/>
        <end position="188"/>
    </location>
</feature>